<keyword evidence="6" id="KW-0347">Helicase</keyword>
<dbReference type="InterPro" id="IPR016194">
    <property type="entry name" value="SPOC-like_C_dom_sf"/>
</dbReference>
<organism evidence="14 15">
    <name type="scientific">Ditylenchus destructor</name>
    <dbReference type="NCBI Taxonomy" id="166010"/>
    <lineage>
        <taxon>Eukaryota</taxon>
        <taxon>Metazoa</taxon>
        <taxon>Ecdysozoa</taxon>
        <taxon>Nematoda</taxon>
        <taxon>Chromadorea</taxon>
        <taxon>Rhabditida</taxon>
        <taxon>Tylenchina</taxon>
        <taxon>Tylenchomorpha</taxon>
        <taxon>Sphaerularioidea</taxon>
        <taxon>Anguinidae</taxon>
        <taxon>Anguininae</taxon>
        <taxon>Ditylenchus</taxon>
    </lineage>
</organism>
<feature type="compositionally biased region" description="Basic and acidic residues" evidence="12">
    <location>
        <begin position="9"/>
        <end position="20"/>
    </location>
</feature>
<comment type="similarity">
    <text evidence="2">Belongs to the ku80 family.</text>
</comment>
<dbReference type="GO" id="GO:0016787">
    <property type="term" value="F:hydrolase activity"/>
    <property type="evidence" value="ECO:0007669"/>
    <property type="project" value="UniProtKB-KW"/>
</dbReference>
<dbReference type="GO" id="GO:0006303">
    <property type="term" value="P:double-strand break repair via nonhomologous end joining"/>
    <property type="evidence" value="ECO:0007669"/>
    <property type="project" value="InterPro"/>
</dbReference>
<dbReference type="InterPro" id="IPR036465">
    <property type="entry name" value="vWFA_dom_sf"/>
</dbReference>
<gene>
    <name evidence="14" type="ORF">DdX_12391</name>
</gene>
<keyword evidence="9" id="KW-0233">DNA recombination</keyword>
<evidence type="ECO:0000256" key="6">
    <source>
        <dbReference type="ARBA" id="ARBA00022806"/>
    </source>
</evidence>
<accession>A0AAD4R0G7</accession>
<protein>
    <submittedName>
        <fullName evidence="14">Ku70/Ku80 beta-barrel domain-containing protein</fullName>
    </submittedName>
</protein>
<dbReference type="GO" id="GO:0005524">
    <property type="term" value="F:ATP binding"/>
    <property type="evidence" value="ECO:0007669"/>
    <property type="project" value="UniProtKB-KW"/>
</dbReference>
<evidence type="ECO:0000313" key="15">
    <source>
        <dbReference type="Proteomes" id="UP001201812"/>
    </source>
</evidence>
<dbReference type="GO" id="GO:0003690">
    <property type="term" value="F:double-stranded DNA binding"/>
    <property type="evidence" value="ECO:0007669"/>
    <property type="project" value="TreeGrafter"/>
</dbReference>
<comment type="subcellular location">
    <subcellularLocation>
        <location evidence="1">Nucleus</location>
    </subcellularLocation>
</comment>
<sequence length="644" mass="72439">MPPRRAPKKQNDENEEIEKSKPKRGRNATAAIDNLEDEEPHKKKAPVKRGGKAAAHEAFAIVFDVGSNSAEKLHDGELSDLEHSKVVLDWVLSRKIFTEASDQFSLIFFGHETTRNDLLPDYSNVYIHNDEYETAKIEWLKILEREVETNTKCSGDYVSALFVALESLKAHAEYYSPKALTVTLISNLAGLPEEGEQELMGYVTTLAAGFNTLGAELLVVGPDLSGEPKSDSQRLGFKFITSLLDNISGSSFSFREGLSQLKFFIPKSTQPRGQPFELQLAQDFSIKIQMFVKNTEASMKISFNPVAADAPTTQLKKVRRYETAGDTEGVNVRLADIDQMADEEFQAGTARGQHVPGAKFVEKEDVIKGYRYGKSLIPFGEADQKVLEYKKEGKQLQLLQFTKLENIQPHFLLNNCRYFLPPANDEVAQTAMSALVKAMLEEEVVALCRYAYNVNSAPRVSCLIPKISQKTKLPVLMHYTMPFTEDVRNYEFPALDKIGSNPTEYQLDLIDAYIDSMMLANEDATDEKMRCKHINNPKHQYQCQLLRQKAMHPGEPLAQVDRDKLLEMLSPPKEMLEKAREVIESTKDAFKLELNPYTRIAAFVQKDKEGAVMDVGMTAKSLEGVKLEMSENKELKLKGEINGQ</sequence>
<evidence type="ECO:0000259" key="13">
    <source>
        <dbReference type="SMART" id="SM00559"/>
    </source>
</evidence>
<evidence type="ECO:0000256" key="11">
    <source>
        <dbReference type="ARBA" id="ARBA00023242"/>
    </source>
</evidence>
<evidence type="ECO:0000256" key="4">
    <source>
        <dbReference type="ARBA" id="ARBA00022763"/>
    </source>
</evidence>
<evidence type="ECO:0000256" key="5">
    <source>
        <dbReference type="ARBA" id="ARBA00022801"/>
    </source>
</evidence>
<dbReference type="GO" id="GO:0003684">
    <property type="term" value="F:damaged DNA binding"/>
    <property type="evidence" value="ECO:0007669"/>
    <property type="project" value="InterPro"/>
</dbReference>
<name>A0AAD4R0G7_9BILA</name>
<dbReference type="InterPro" id="IPR006164">
    <property type="entry name" value="DNA_bd_Ku70/Ku80"/>
</dbReference>
<keyword evidence="11" id="KW-0539">Nucleus</keyword>
<dbReference type="GO" id="GO:0006310">
    <property type="term" value="P:DNA recombination"/>
    <property type="evidence" value="ECO:0007669"/>
    <property type="project" value="UniProtKB-KW"/>
</dbReference>
<evidence type="ECO:0000313" key="14">
    <source>
        <dbReference type="EMBL" id="KAI1707556.1"/>
    </source>
</evidence>
<dbReference type="SMART" id="SM00559">
    <property type="entry name" value="Ku78"/>
    <property type="match status" value="1"/>
</dbReference>
<feature type="domain" description="Ku" evidence="13">
    <location>
        <begin position="358"/>
        <end position="498"/>
    </location>
</feature>
<keyword evidence="8" id="KW-0238">DNA-binding</keyword>
<dbReference type="GO" id="GO:0000723">
    <property type="term" value="P:telomere maintenance"/>
    <property type="evidence" value="ECO:0007669"/>
    <property type="project" value="InterPro"/>
</dbReference>
<keyword evidence="4" id="KW-0227">DNA damage</keyword>
<evidence type="ECO:0000256" key="7">
    <source>
        <dbReference type="ARBA" id="ARBA00022840"/>
    </source>
</evidence>
<proteinExistence type="inferred from homology"/>
<dbReference type="PANTHER" id="PTHR12604">
    <property type="entry name" value="KU AUTOANTIGEN DNA HELICASE"/>
    <property type="match status" value="1"/>
</dbReference>
<keyword evidence="5" id="KW-0378">Hydrolase</keyword>
<dbReference type="SUPFAM" id="SSF100939">
    <property type="entry name" value="SPOC domain-like"/>
    <property type="match status" value="1"/>
</dbReference>
<evidence type="ECO:0000256" key="2">
    <source>
        <dbReference type="ARBA" id="ARBA00007726"/>
    </source>
</evidence>
<dbReference type="Gene3D" id="3.40.50.410">
    <property type="entry name" value="von Willebrand factor, type A domain"/>
    <property type="match status" value="1"/>
</dbReference>
<evidence type="ECO:0000256" key="10">
    <source>
        <dbReference type="ARBA" id="ARBA00023204"/>
    </source>
</evidence>
<keyword evidence="7" id="KW-0067">ATP-binding</keyword>
<keyword evidence="15" id="KW-1185">Reference proteome</keyword>
<dbReference type="Pfam" id="PF03731">
    <property type="entry name" value="Ku_N"/>
    <property type="match status" value="1"/>
</dbReference>
<reference evidence="14" key="1">
    <citation type="submission" date="2022-01" db="EMBL/GenBank/DDBJ databases">
        <title>Genome Sequence Resource for Two Populations of Ditylenchus destructor, the Migratory Endoparasitic Phytonematode.</title>
        <authorList>
            <person name="Zhang H."/>
            <person name="Lin R."/>
            <person name="Xie B."/>
        </authorList>
    </citation>
    <scope>NUCLEOTIDE SEQUENCE</scope>
    <source>
        <strain evidence="14">BazhouSP</strain>
    </source>
</reference>
<dbReference type="Pfam" id="PF02735">
    <property type="entry name" value="Ku"/>
    <property type="match status" value="1"/>
</dbReference>
<dbReference type="GO" id="GO:0004386">
    <property type="term" value="F:helicase activity"/>
    <property type="evidence" value="ECO:0007669"/>
    <property type="project" value="UniProtKB-KW"/>
</dbReference>
<evidence type="ECO:0000256" key="8">
    <source>
        <dbReference type="ARBA" id="ARBA00023125"/>
    </source>
</evidence>
<dbReference type="AlphaFoldDB" id="A0AAD4R0G7"/>
<keyword evidence="10" id="KW-0234">DNA repair</keyword>
<dbReference type="EMBL" id="JAKKPZ010000040">
    <property type="protein sequence ID" value="KAI1707556.1"/>
    <property type="molecule type" value="Genomic_DNA"/>
</dbReference>
<dbReference type="GO" id="GO:0042162">
    <property type="term" value="F:telomeric DNA binding"/>
    <property type="evidence" value="ECO:0007669"/>
    <property type="project" value="InterPro"/>
</dbReference>
<evidence type="ECO:0000256" key="1">
    <source>
        <dbReference type="ARBA" id="ARBA00004123"/>
    </source>
</evidence>
<keyword evidence="3" id="KW-0547">Nucleotide-binding</keyword>
<dbReference type="SUPFAM" id="SSF53300">
    <property type="entry name" value="vWA-like"/>
    <property type="match status" value="1"/>
</dbReference>
<dbReference type="GO" id="GO:0043564">
    <property type="term" value="C:Ku70:Ku80 complex"/>
    <property type="evidence" value="ECO:0007669"/>
    <property type="project" value="InterPro"/>
</dbReference>
<dbReference type="CDD" id="cd00873">
    <property type="entry name" value="KU80"/>
    <property type="match status" value="1"/>
</dbReference>
<dbReference type="Gene3D" id="2.40.290.10">
    <property type="match status" value="1"/>
</dbReference>
<dbReference type="InterPro" id="IPR024193">
    <property type="entry name" value="Ku80"/>
</dbReference>
<dbReference type="InterPro" id="IPR005161">
    <property type="entry name" value="Ku_N"/>
</dbReference>
<evidence type="ECO:0000256" key="12">
    <source>
        <dbReference type="SAM" id="MobiDB-lite"/>
    </source>
</evidence>
<evidence type="ECO:0000256" key="3">
    <source>
        <dbReference type="ARBA" id="ARBA00022741"/>
    </source>
</evidence>
<feature type="region of interest" description="Disordered" evidence="12">
    <location>
        <begin position="1"/>
        <end position="50"/>
    </location>
</feature>
<evidence type="ECO:0000256" key="9">
    <source>
        <dbReference type="ARBA" id="ARBA00023172"/>
    </source>
</evidence>
<dbReference type="PANTHER" id="PTHR12604:SF4">
    <property type="entry name" value="X-RAY REPAIR CROSS-COMPLEMENTING PROTEIN 5"/>
    <property type="match status" value="1"/>
</dbReference>
<dbReference type="Gene3D" id="1.10.1600.10">
    <property type="match status" value="1"/>
</dbReference>
<comment type="caution">
    <text evidence="14">The sequence shown here is derived from an EMBL/GenBank/DDBJ whole genome shotgun (WGS) entry which is preliminary data.</text>
</comment>
<dbReference type="Proteomes" id="UP001201812">
    <property type="component" value="Unassembled WGS sequence"/>
</dbReference>